<feature type="chain" id="PRO_5012007410" description="3-keto-alpha-glucoside-1,2-lyase/3-keto-2-hydroxy-glucal hydratase domain-containing protein" evidence="1">
    <location>
        <begin position="28"/>
        <end position="232"/>
    </location>
</feature>
<dbReference type="EMBL" id="CP019082">
    <property type="protein sequence ID" value="APW63672.1"/>
    <property type="molecule type" value="Genomic_DNA"/>
</dbReference>
<dbReference type="Proteomes" id="UP000186309">
    <property type="component" value="Chromosome"/>
</dbReference>
<dbReference type="Pfam" id="PF06439">
    <property type="entry name" value="3keto-disac_hyd"/>
    <property type="match status" value="1"/>
</dbReference>
<evidence type="ECO:0000313" key="3">
    <source>
        <dbReference type="EMBL" id="APW63672.1"/>
    </source>
</evidence>
<feature type="domain" description="3-keto-alpha-glucoside-1,2-lyase/3-keto-2-hydroxy-glucal hydratase" evidence="2">
    <location>
        <begin position="72"/>
        <end position="230"/>
    </location>
</feature>
<evidence type="ECO:0000256" key="1">
    <source>
        <dbReference type="SAM" id="SignalP"/>
    </source>
</evidence>
<reference evidence="4" key="1">
    <citation type="submission" date="2016-12" db="EMBL/GenBank/DDBJ databases">
        <title>Comparative genomics of four Isosphaeraceae planctomycetes: a common pool of plasmids and glycoside hydrolase genes.</title>
        <authorList>
            <person name="Ivanova A."/>
        </authorList>
    </citation>
    <scope>NUCLEOTIDE SEQUENCE [LARGE SCALE GENOMIC DNA]</scope>
    <source>
        <strain evidence="4">PX4</strain>
    </source>
</reference>
<dbReference type="STRING" id="1387353.BSF38_05246"/>
<dbReference type="InterPro" id="IPR010496">
    <property type="entry name" value="AL/BT2_dom"/>
</dbReference>
<accession>A0A1U7CXJ6</accession>
<dbReference type="GO" id="GO:0016787">
    <property type="term" value="F:hydrolase activity"/>
    <property type="evidence" value="ECO:0007669"/>
    <property type="project" value="InterPro"/>
</dbReference>
<dbReference type="KEGG" id="pbor:BSF38_05246"/>
<keyword evidence="4" id="KW-1185">Reference proteome</keyword>
<evidence type="ECO:0000313" key="4">
    <source>
        <dbReference type="Proteomes" id="UP000186309"/>
    </source>
</evidence>
<sequence>MFDSRARKRLAIVACLATLVMSGAQNAKDVPSALESDGGGWSDLLGATSAGLDAWTREPIPAGGELPEDSPWKLDSASGVLSCAPAGGGREWLRLDQVLLDFILHVEWRFRPEPGATATNDRAGIFVRNSNDARMWHKAECGDAKGGYLVGETFAASAIKPFNLEKEVAENRVKPAGEWNTYELTCKGRLVTLWVNGVVANQWKGCGVPRGYLGLEAERGRIEFRNIKLKAL</sequence>
<feature type="signal peptide" evidence="1">
    <location>
        <begin position="1"/>
        <end position="27"/>
    </location>
</feature>
<proteinExistence type="predicted"/>
<dbReference type="Gene3D" id="2.60.120.560">
    <property type="entry name" value="Exo-inulinase, domain 1"/>
    <property type="match status" value="1"/>
</dbReference>
<organism evidence="3 4">
    <name type="scientific">Paludisphaera borealis</name>
    <dbReference type="NCBI Taxonomy" id="1387353"/>
    <lineage>
        <taxon>Bacteria</taxon>
        <taxon>Pseudomonadati</taxon>
        <taxon>Planctomycetota</taxon>
        <taxon>Planctomycetia</taxon>
        <taxon>Isosphaerales</taxon>
        <taxon>Isosphaeraceae</taxon>
        <taxon>Paludisphaera</taxon>
    </lineage>
</organism>
<keyword evidence="1" id="KW-0732">Signal</keyword>
<gene>
    <name evidence="3" type="ORF">BSF38_05246</name>
</gene>
<name>A0A1U7CXJ6_9BACT</name>
<dbReference type="AlphaFoldDB" id="A0A1U7CXJ6"/>
<dbReference type="RefSeq" id="WP_076349989.1">
    <property type="nucleotide sequence ID" value="NZ_CP019082.1"/>
</dbReference>
<dbReference type="OrthoDB" id="9798604at2"/>
<protein>
    <recommendedName>
        <fullName evidence="2">3-keto-alpha-glucoside-1,2-lyase/3-keto-2-hydroxy-glucal hydratase domain-containing protein</fullName>
    </recommendedName>
</protein>
<evidence type="ECO:0000259" key="2">
    <source>
        <dbReference type="Pfam" id="PF06439"/>
    </source>
</evidence>